<reference evidence="4 5" key="1">
    <citation type="submission" date="2020-03" db="EMBL/GenBank/DDBJ databases">
        <title>Genomic Encyclopedia of Type Strains, Phase IV (KMG-IV): sequencing the most valuable type-strain genomes for metagenomic binning, comparative biology and taxonomic classification.</title>
        <authorList>
            <person name="Goeker M."/>
        </authorList>
    </citation>
    <scope>NUCLEOTIDE SEQUENCE [LARGE SCALE GENOMIC DNA]</scope>
    <source>
        <strain evidence="4 5">DSM 5718</strain>
    </source>
</reference>
<dbReference type="CDD" id="cd04301">
    <property type="entry name" value="NAT_SF"/>
    <property type="match status" value="1"/>
</dbReference>
<proteinExistence type="predicted"/>
<gene>
    <name evidence="4" type="ORF">FHS56_000758</name>
</gene>
<dbReference type="RefSeq" id="WP_166918530.1">
    <property type="nucleotide sequence ID" value="NZ_JAASRN010000001.1"/>
</dbReference>
<dbReference type="PANTHER" id="PTHR43420:SF47">
    <property type="entry name" value="N-ACETYLTRANSFERASE DOMAIN-CONTAINING PROTEIN"/>
    <property type="match status" value="1"/>
</dbReference>
<evidence type="ECO:0000256" key="2">
    <source>
        <dbReference type="ARBA" id="ARBA00023315"/>
    </source>
</evidence>
<feature type="domain" description="N-acetyltransferase" evidence="3">
    <location>
        <begin position="4"/>
        <end position="145"/>
    </location>
</feature>
<dbReference type="InterPro" id="IPR000182">
    <property type="entry name" value="GNAT_dom"/>
</dbReference>
<name>A0A846MPE4_9BACT</name>
<accession>A0A846MPE4</accession>
<dbReference type="InterPro" id="IPR016181">
    <property type="entry name" value="Acyl_CoA_acyltransferase"/>
</dbReference>
<keyword evidence="2 4" id="KW-0012">Acyltransferase</keyword>
<evidence type="ECO:0000313" key="4">
    <source>
        <dbReference type="EMBL" id="NIK73272.1"/>
    </source>
</evidence>
<dbReference type="EMBL" id="JAASRN010000001">
    <property type="protein sequence ID" value="NIK73272.1"/>
    <property type="molecule type" value="Genomic_DNA"/>
</dbReference>
<dbReference type="PANTHER" id="PTHR43420">
    <property type="entry name" value="ACETYLTRANSFERASE"/>
    <property type="match status" value="1"/>
</dbReference>
<dbReference type="Proteomes" id="UP000537126">
    <property type="component" value="Unassembled WGS sequence"/>
</dbReference>
<dbReference type="Gene3D" id="3.40.630.30">
    <property type="match status" value="1"/>
</dbReference>
<keyword evidence="5" id="KW-1185">Reference proteome</keyword>
<dbReference type="Pfam" id="PF13673">
    <property type="entry name" value="Acetyltransf_10"/>
    <property type="match status" value="1"/>
</dbReference>
<sequence>MSVPEIRTIHSKEELQTAFAIRYRVFVEEQGVPASEELDEHEDKSRHFLVLEEGVPVATARWRLTSEGVKLERFAVLPEHRNRGIGAQLLQAVLDDVRRQHPDKKIYLHAQLPARRLYERAGFVPEGDIFDECGILHIKMHWKGE</sequence>
<organism evidence="4 5">
    <name type="scientific">Thermonema lapsum</name>
    <dbReference type="NCBI Taxonomy" id="28195"/>
    <lineage>
        <taxon>Bacteria</taxon>
        <taxon>Pseudomonadati</taxon>
        <taxon>Bacteroidota</taxon>
        <taxon>Cytophagia</taxon>
        <taxon>Cytophagales</taxon>
        <taxon>Thermonemataceae</taxon>
        <taxon>Thermonema</taxon>
    </lineage>
</organism>
<dbReference type="AlphaFoldDB" id="A0A846MPE4"/>
<evidence type="ECO:0000259" key="3">
    <source>
        <dbReference type="PROSITE" id="PS51186"/>
    </source>
</evidence>
<dbReference type="InterPro" id="IPR050680">
    <property type="entry name" value="YpeA/RimI_acetyltransf"/>
</dbReference>
<dbReference type="PROSITE" id="PS51186">
    <property type="entry name" value="GNAT"/>
    <property type="match status" value="1"/>
</dbReference>
<keyword evidence="1 4" id="KW-0808">Transferase</keyword>
<protein>
    <submittedName>
        <fullName evidence="4">Putative GNAT family N-acyltransferase</fullName>
    </submittedName>
</protein>
<dbReference type="SUPFAM" id="SSF55729">
    <property type="entry name" value="Acyl-CoA N-acyltransferases (Nat)"/>
    <property type="match status" value="1"/>
</dbReference>
<comment type="caution">
    <text evidence="4">The sequence shown here is derived from an EMBL/GenBank/DDBJ whole genome shotgun (WGS) entry which is preliminary data.</text>
</comment>
<evidence type="ECO:0000313" key="5">
    <source>
        <dbReference type="Proteomes" id="UP000537126"/>
    </source>
</evidence>
<evidence type="ECO:0000256" key="1">
    <source>
        <dbReference type="ARBA" id="ARBA00022679"/>
    </source>
</evidence>
<dbReference type="GO" id="GO:0016747">
    <property type="term" value="F:acyltransferase activity, transferring groups other than amino-acyl groups"/>
    <property type="evidence" value="ECO:0007669"/>
    <property type="project" value="InterPro"/>
</dbReference>